<dbReference type="Pfam" id="PF04082">
    <property type="entry name" value="Fungal_trans"/>
    <property type="match status" value="1"/>
</dbReference>
<feature type="compositionally biased region" description="Basic and acidic residues" evidence="4">
    <location>
        <begin position="130"/>
        <end position="150"/>
    </location>
</feature>
<evidence type="ECO:0000313" key="6">
    <source>
        <dbReference type="EMBL" id="OCL11994.1"/>
    </source>
</evidence>
<evidence type="ECO:0000259" key="5">
    <source>
        <dbReference type="PROSITE" id="PS50048"/>
    </source>
</evidence>
<dbReference type="Proteomes" id="UP000250140">
    <property type="component" value="Unassembled WGS sequence"/>
</dbReference>
<evidence type="ECO:0000256" key="3">
    <source>
        <dbReference type="ARBA" id="ARBA00023242"/>
    </source>
</evidence>
<dbReference type="GO" id="GO:0003677">
    <property type="term" value="F:DNA binding"/>
    <property type="evidence" value="ECO:0007669"/>
    <property type="project" value="InterPro"/>
</dbReference>
<accession>A0A8E2F7S7</accession>
<dbReference type="GO" id="GO:0006351">
    <property type="term" value="P:DNA-templated transcription"/>
    <property type="evidence" value="ECO:0007669"/>
    <property type="project" value="InterPro"/>
</dbReference>
<dbReference type="GO" id="GO:0008270">
    <property type="term" value="F:zinc ion binding"/>
    <property type="evidence" value="ECO:0007669"/>
    <property type="project" value="InterPro"/>
</dbReference>
<sequence>MASSRTFNAPAASTQPEVNRATKSITRRRPKNTCVGCRARRIKCDRARPSCSNCMKSRLACIQPDLPDAPIDIPSAQNQEQNSDQQHLADSIARLRNLEKLVERLAEEVKHDPSARSSGPSKHKNSTHVPETERGDTQRSDSTEFSDHGSNDTSAVRLHGMVVSGPRFEYLSPFSWVTVSKQITDIRHLLEQHHNNFNEVLQTSPVNLSKPFIPYFTPVESSKLRVSRVGLPNEDLSAALIQAYSTNVDPIVRIIHMPSFLSRIRLFYQSRQNSQLMGQSPSKPEGPLLAFKHSSLYNGFGSSSLNLNKNELGGFEALLFAIFYAAASSISEDITYFNNSMRVKVNHYDLVAKYRSMAELVLGTGQLLQNPNLEILQAMVILLSTTPRVSDPRMPWIQLGLTIRISQSKGIHRDGSHYGLKPIEIEVRRRIWAQICLLDLRAAEELGCEPTIREGSYDTCPPPNISDDELSELEIRATVTPSESMTISATMSQNERFECCVLDTTKHSYSTNQTVPFSDMTFSLIRYEAVRLFGKLLCPRYHPKDSIFTIFRSNGSETNSPRRFMSAASGDEKSIWVDELETRFSKFYRVEELDSVNPFQGMTGKLAKLLIAKARFFVKLQNWNECNQETSGSEKEIKKHSFNKDSFFQHATDIMEQTVALWDDPAHSAWRWYISTFTEVYASTFVLFNLICGRTPSEFSERLWRAIDYLFPLNDAPICDGQHRLPLQMLLYSARARRKEQGQPTMKDQHSGTFERSFSNEQLFRTYIQQELDLLIQDPPWFDPFTGWTMGHGPFSP</sequence>
<dbReference type="GO" id="GO:0005634">
    <property type="term" value="C:nucleus"/>
    <property type="evidence" value="ECO:0007669"/>
    <property type="project" value="UniProtKB-SubCell"/>
</dbReference>
<dbReference type="Pfam" id="PF00172">
    <property type="entry name" value="Zn_clus"/>
    <property type="match status" value="1"/>
</dbReference>
<dbReference type="PROSITE" id="PS50048">
    <property type="entry name" value="ZN2_CY6_FUNGAL_2"/>
    <property type="match status" value="1"/>
</dbReference>
<feature type="domain" description="Zn(2)-C6 fungal-type" evidence="5">
    <location>
        <begin position="33"/>
        <end position="63"/>
    </location>
</feature>
<reference evidence="6 7" key="1">
    <citation type="journal article" date="2016" name="Nat. Commun.">
        <title>Ectomycorrhizal ecology is imprinted in the genome of the dominant symbiotic fungus Cenococcum geophilum.</title>
        <authorList>
            <consortium name="DOE Joint Genome Institute"/>
            <person name="Peter M."/>
            <person name="Kohler A."/>
            <person name="Ohm R.A."/>
            <person name="Kuo A."/>
            <person name="Krutzmann J."/>
            <person name="Morin E."/>
            <person name="Arend M."/>
            <person name="Barry K.W."/>
            <person name="Binder M."/>
            <person name="Choi C."/>
            <person name="Clum A."/>
            <person name="Copeland A."/>
            <person name="Grisel N."/>
            <person name="Haridas S."/>
            <person name="Kipfer T."/>
            <person name="LaButti K."/>
            <person name="Lindquist E."/>
            <person name="Lipzen A."/>
            <person name="Maire R."/>
            <person name="Meier B."/>
            <person name="Mihaltcheva S."/>
            <person name="Molinier V."/>
            <person name="Murat C."/>
            <person name="Poggeler S."/>
            <person name="Quandt C.A."/>
            <person name="Sperisen C."/>
            <person name="Tritt A."/>
            <person name="Tisserant E."/>
            <person name="Crous P.W."/>
            <person name="Henrissat B."/>
            <person name="Nehls U."/>
            <person name="Egli S."/>
            <person name="Spatafora J.W."/>
            <person name="Grigoriev I.V."/>
            <person name="Martin F.M."/>
        </authorList>
    </citation>
    <scope>NUCLEOTIDE SEQUENCE [LARGE SCALE GENOMIC DNA]</scope>
    <source>
        <strain evidence="6 7">CBS 207.34</strain>
    </source>
</reference>
<dbReference type="GO" id="GO:0000981">
    <property type="term" value="F:DNA-binding transcription factor activity, RNA polymerase II-specific"/>
    <property type="evidence" value="ECO:0007669"/>
    <property type="project" value="InterPro"/>
</dbReference>
<evidence type="ECO:0000256" key="2">
    <source>
        <dbReference type="ARBA" id="ARBA00022723"/>
    </source>
</evidence>
<evidence type="ECO:0000313" key="7">
    <source>
        <dbReference type="Proteomes" id="UP000250140"/>
    </source>
</evidence>
<dbReference type="SMART" id="SM00906">
    <property type="entry name" value="Fungal_trans"/>
    <property type="match status" value="1"/>
</dbReference>
<dbReference type="InterPro" id="IPR036864">
    <property type="entry name" value="Zn2-C6_fun-type_DNA-bd_sf"/>
</dbReference>
<feature type="region of interest" description="Disordered" evidence="4">
    <location>
        <begin position="1"/>
        <end position="21"/>
    </location>
</feature>
<dbReference type="InterPro" id="IPR007219">
    <property type="entry name" value="XnlR_reg_dom"/>
</dbReference>
<dbReference type="Gene3D" id="4.10.240.10">
    <property type="entry name" value="Zn(2)-C6 fungal-type DNA-binding domain"/>
    <property type="match status" value="1"/>
</dbReference>
<dbReference type="InterPro" id="IPR001138">
    <property type="entry name" value="Zn2Cys6_DnaBD"/>
</dbReference>
<evidence type="ECO:0000256" key="1">
    <source>
        <dbReference type="ARBA" id="ARBA00004123"/>
    </source>
</evidence>
<gene>
    <name evidence="6" type="ORF">AOQ84DRAFT_437308</name>
</gene>
<dbReference type="InterPro" id="IPR050613">
    <property type="entry name" value="Sec_Metabolite_Reg"/>
</dbReference>
<dbReference type="PANTHER" id="PTHR31001">
    <property type="entry name" value="UNCHARACTERIZED TRANSCRIPTIONAL REGULATORY PROTEIN"/>
    <property type="match status" value="1"/>
</dbReference>
<dbReference type="AlphaFoldDB" id="A0A8E2F7S7"/>
<protein>
    <recommendedName>
        <fullName evidence="5">Zn(2)-C6 fungal-type domain-containing protein</fullName>
    </recommendedName>
</protein>
<proteinExistence type="predicted"/>
<dbReference type="PANTHER" id="PTHR31001:SF77">
    <property type="entry name" value="TRANSCRIPTION FACTOR, PUTATIVE (AFU_ORTHOLOGUE AFUA_3G12940)-RELATED"/>
    <property type="match status" value="1"/>
</dbReference>
<keyword evidence="3" id="KW-0539">Nucleus</keyword>
<keyword evidence="7" id="KW-1185">Reference proteome</keyword>
<keyword evidence="2" id="KW-0479">Metal-binding</keyword>
<dbReference type="PROSITE" id="PS00463">
    <property type="entry name" value="ZN2_CY6_FUNGAL_1"/>
    <property type="match status" value="1"/>
</dbReference>
<name>A0A8E2F7S7_9PEZI</name>
<feature type="region of interest" description="Disordered" evidence="4">
    <location>
        <begin position="108"/>
        <end position="153"/>
    </location>
</feature>
<evidence type="ECO:0000256" key="4">
    <source>
        <dbReference type="SAM" id="MobiDB-lite"/>
    </source>
</evidence>
<dbReference type="CDD" id="cd12148">
    <property type="entry name" value="fungal_TF_MHR"/>
    <property type="match status" value="1"/>
</dbReference>
<dbReference type="SUPFAM" id="SSF57701">
    <property type="entry name" value="Zn2/Cys6 DNA-binding domain"/>
    <property type="match status" value="1"/>
</dbReference>
<dbReference type="SMART" id="SM00066">
    <property type="entry name" value="GAL4"/>
    <property type="match status" value="1"/>
</dbReference>
<dbReference type="OrthoDB" id="435881at2759"/>
<organism evidence="6 7">
    <name type="scientific">Glonium stellatum</name>
    <dbReference type="NCBI Taxonomy" id="574774"/>
    <lineage>
        <taxon>Eukaryota</taxon>
        <taxon>Fungi</taxon>
        <taxon>Dikarya</taxon>
        <taxon>Ascomycota</taxon>
        <taxon>Pezizomycotina</taxon>
        <taxon>Dothideomycetes</taxon>
        <taxon>Pleosporomycetidae</taxon>
        <taxon>Gloniales</taxon>
        <taxon>Gloniaceae</taxon>
        <taxon>Glonium</taxon>
    </lineage>
</organism>
<dbReference type="CDD" id="cd00067">
    <property type="entry name" value="GAL4"/>
    <property type="match status" value="1"/>
</dbReference>
<dbReference type="EMBL" id="KV748947">
    <property type="protein sequence ID" value="OCL11994.1"/>
    <property type="molecule type" value="Genomic_DNA"/>
</dbReference>
<comment type="subcellular location">
    <subcellularLocation>
        <location evidence="1">Nucleus</location>
    </subcellularLocation>
</comment>